<dbReference type="SUPFAM" id="SSF52540">
    <property type="entry name" value="P-loop containing nucleoside triphosphate hydrolases"/>
    <property type="match status" value="1"/>
</dbReference>
<dbReference type="GO" id="GO:0005524">
    <property type="term" value="F:ATP binding"/>
    <property type="evidence" value="ECO:0007669"/>
    <property type="project" value="UniProtKB-KW"/>
</dbReference>
<feature type="domain" description="Helicase ATP-binding" evidence="7">
    <location>
        <begin position="156"/>
        <end position="211"/>
    </location>
</feature>
<proteinExistence type="predicted"/>
<protein>
    <submittedName>
        <fullName evidence="9">DEAD-box ATP-dependent RNA helicase 28</fullName>
    </submittedName>
</protein>
<dbReference type="InterPro" id="IPR011545">
    <property type="entry name" value="DEAD/DEAH_box_helicase_dom"/>
</dbReference>
<accession>A0A438E4C8</accession>
<dbReference type="PROSITE" id="PS51195">
    <property type="entry name" value="Q_MOTIF"/>
    <property type="match status" value="1"/>
</dbReference>
<dbReference type="InterPro" id="IPR014001">
    <property type="entry name" value="Helicase_ATP-bd"/>
</dbReference>
<evidence type="ECO:0000256" key="3">
    <source>
        <dbReference type="ARBA" id="ARBA00022806"/>
    </source>
</evidence>
<dbReference type="Proteomes" id="UP000288805">
    <property type="component" value="Unassembled WGS sequence"/>
</dbReference>
<evidence type="ECO:0000256" key="6">
    <source>
        <dbReference type="SAM" id="MobiDB-lite"/>
    </source>
</evidence>
<keyword evidence="4" id="KW-0067">ATP-binding</keyword>
<evidence type="ECO:0000313" key="10">
    <source>
        <dbReference type="Proteomes" id="UP000288805"/>
    </source>
</evidence>
<evidence type="ECO:0000313" key="9">
    <source>
        <dbReference type="EMBL" id="RVW42522.1"/>
    </source>
</evidence>
<feature type="region of interest" description="Disordered" evidence="6">
    <location>
        <begin position="1"/>
        <end position="110"/>
    </location>
</feature>
<dbReference type="AlphaFoldDB" id="A0A438E4C8"/>
<dbReference type="GO" id="GO:0003676">
    <property type="term" value="F:nucleic acid binding"/>
    <property type="evidence" value="ECO:0007669"/>
    <property type="project" value="InterPro"/>
</dbReference>
<dbReference type="InterPro" id="IPR014014">
    <property type="entry name" value="RNA_helicase_DEAD_Q_motif"/>
</dbReference>
<keyword evidence="3 9" id="KW-0347">Helicase</keyword>
<feature type="compositionally biased region" description="Acidic residues" evidence="6">
    <location>
        <begin position="10"/>
        <end position="30"/>
    </location>
</feature>
<dbReference type="InterPro" id="IPR050079">
    <property type="entry name" value="DEAD_box_RNA_helicase"/>
</dbReference>
<dbReference type="PANTHER" id="PTHR47959">
    <property type="entry name" value="ATP-DEPENDENT RNA HELICASE RHLE-RELATED"/>
    <property type="match status" value="1"/>
</dbReference>
<feature type="short sequence motif" description="Q motif" evidence="5">
    <location>
        <begin position="125"/>
        <end position="153"/>
    </location>
</feature>
<keyword evidence="2" id="KW-0378">Hydrolase</keyword>
<evidence type="ECO:0000256" key="1">
    <source>
        <dbReference type="ARBA" id="ARBA00022741"/>
    </source>
</evidence>
<feature type="compositionally biased region" description="Basic and acidic residues" evidence="6">
    <location>
        <begin position="66"/>
        <end position="75"/>
    </location>
</feature>
<organism evidence="9 10">
    <name type="scientific">Vitis vinifera</name>
    <name type="common">Grape</name>
    <dbReference type="NCBI Taxonomy" id="29760"/>
    <lineage>
        <taxon>Eukaryota</taxon>
        <taxon>Viridiplantae</taxon>
        <taxon>Streptophyta</taxon>
        <taxon>Embryophyta</taxon>
        <taxon>Tracheophyta</taxon>
        <taxon>Spermatophyta</taxon>
        <taxon>Magnoliopsida</taxon>
        <taxon>eudicotyledons</taxon>
        <taxon>Gunneridae</taxon>
        <taxon>Pentapetalae</taxon>
        <taxon>rosids</taxon>
        <taxon>Vitales</taxon>
        <taxon>Vitaceae</taxon>
        <taxon>Viteae</taxon>
        <taxon>Vitis</taxon>
    </lineage>
</organism>
<name>A0A438E4C8_VITVI</name>
<dbReference type="Pfam" id="PF00270">
    <property type="entry name" value="DEAD"/>
    <property type="match status" value="1"/>
</dbReference>
<evidence type="ECO:0000259" key="7">
    <source>
        <dbReference type="PROSITE" id="PS51192"/>
    </source>
</evidence>
<gene>
    <name evidence="9" type="primary">RH28_0</name>
    <name evidence="9" type="ORF">CK203_087806</name>
</gene>
<dbReference type="GO" id="GO:0003724">
    <property type="term" value="F:RNA helicase activity"/>
    <property type="evidence" value="ECO:0007669"/>
    <property type="project" value="InterPro"/>
</dbReference>
<dbReference type="PANTHER" id="PTHR47959:SF14">
    <property type="entry name" value="DEAD-BOX ATP-DEPENDENT RNA HELICASE 28"/>
    <property type="match status" value="1"/>
</dbReference>
<sequence>MDSSFVFEVPSDEEPEYEPDEDEEEEEGEGEGAAQTASQSPWDFASYSETVAEEHARRSTTSVDFKISKALEQRRLPIPNQDDSSESESDHQEDYTPEDADEAASVGGDRKSFFAPADGASFHANSFLELNLSRPLLRACEALGYTKPTPIQAACIPIALTGRDICGSAITGSGKTAAFSLPTLERLLFRPKRVQAIRVLVLTPTRELAVQ</sequence>
<evidence type="ECO:0000256" key="2">
    <source>
        <dbReference type="ARBA" id="ARBA00022801"/>
    </source>
</evidence>
<dbReference type="EMBL" id="QGNW01001404">
    <property type="protein sequence ID" value="RVW42522.1"/>
    <property type="molecule type" value="Genomic_DNA"/>
</dbReference>
<keyword evidence="1" id="KW-0547">Nucleotide-binding</keyword>
<feature type="domain" description="DEAD-box RNA helicase Q" evidence="8">
    <location>
        <begin position="125"/>
        <end position="153"/>
    </location>
</feature>
<evidence type="ECO:0000259" key="8">
    <source>
        <dbReference type="PROSITE" id="PS51195"/>
    </source>
</evidence>
<evidence type="ECO:0000256" key="4">
    <source>
        <dbReference type="ARBA" id="ARBA00022840"/>
    </source>
</evidence>
<evidence type="ECO:0000256" key="5">
    <source>
        <dbReference type="PROSITE-ProRule" id="PRU00552"/>
    </source>
</evidence>
<dbReference type="OrthoDB" id="10259843at2759"/>
<dbReference type="Gene3D" id="3.40.50.300">
    <property type="entry name" value="P-loop containing nucleotide triphosphate hydrolases"/>
    <property type="match status" value="1"/>
</dbReference>
<dbReference type="InterPro" id="IPR027417">
    <property type="entry name" value="P-loop_NTPase"/>
</dbReference>
<dbReference type="GO" id="GO:0016787">
    <property type="term" value="F:hydrolase activity"/>
    <property type="evidence" value="ECO:0007669"/>
    <property type="project" value="UniProtKB-KW"/>
</dbReference>
<reference evidence="9 10" key="1">
    <citation type="journal article" date="2018" name="PLoS Genet.">
        <title>Population sequencing reveals clonal diversity and ancestral inbreeding in the grapevine cultivar Chardonnay.</title>
        <authorList>
            <person name="Roach M.J."/>
            <person name="Johnson D.L."/>
            <person name="Bohlmann J."/>
            <person name="van Vuuren H.J."/>
            <person name="Jones S.J."/>
            <person name="Pretorius I.S."/>
            <person name="Schmidt S.A."/>
            <person name="Borneman A.R."/>
        </authorList>
    </citation>
    <scope>NUCLEOTIDE SEQUENCE [LARGE SCALE GENOMIC DNA]</scope>
    <source>
        <strain evidence="10">cv. Chardonnay</strain>
        <tissue evidence="9">Leaf</tissue>
    </source>
</reference>
<comment type="caution">
    <text evidence="9">The sequence shown here is derived from an EMBL/GenBank/DDBJ whole genome shotgun (WGS) entry which is preliminary data.</text>
</comment>
<dbReference type="PROSITE" id="PS51192">
    <property type="entry name" value="HELICASE_ATP_BIND_1"/>
    <property type="match status" value="1"/>
</dbReference>